<dbReference type="PROSITE" id="PS00135">
    <property type="entry name" value="TRYPSIN_SER"/>
    <property type="match status" value="1"/>
</dbReference>
<dbReference type="AlphaFoldDB" id="A0A7E4W435"/>
<reference evidence="4" key="2">
    <citation type="submission" date="2020-10" db="UniProtKB">
        <authorList>
            <consortium name="WormBaseParasite"/>
        </authorList>
    </citation>
    <scope>IDENTIFICATION</scope>
</reference>
<feature type="domain" description="Peptidase S1" evidence="1">
    <location>
        <begin position="640"/>
        <end position="793"/>
    </location>
</feature>
<dbReference type="SMART" id="SM00020">
    <property type="entry name" value="Tryp_SPc"/>
    <property type="match status" value="1"/>
</dbReference>
<proteinExistence type="predicted"/>
<dbReference type="InterPro" id="IPR012337">
    <property type="entry name" value="RNaseH-like_sf"/>
</dbReference>
<evidence type="ECO:0000313" key="3">
    <source>
        <dbReference type="Proteomes" id="UP000492821"/>
    </source>
</evidence>
<sequence length="804" mass="90650">LLAMRRFVARRGRPSTILSDNGTNLKAAAQPVSQPWRSFDTTVINDYLGDNRIEWNFITERAPWKGGVYERMIGVMKKALRAMIGRRIMYNALLNTLLTEVENIVNYRPLTYLENDFDVSDGFRALRPIDFILPWCDNGAPFFDGDDDASNDPDYKVRDSTRDKLIDTWKSSTAHIDRFNKRWLAEYLPMLREVSATAHRQQGTPRSPIVNEVVHIYEEDAPRALWRLGIVTETHVSPDGHVRSASVRTPNGRILQRSIAHLYPLEVHAVEDYQPKVPEPTAEPPTRTLRPRKLAYFIMTLLLMITTSAANPCPANTSDLIPVHVQECLPHGMVIFKDYNDALCWQNVYCGEQHLRQPIDNERHSLCGSPCRCEKWADGCSYYTGPATELSTIGNALTQQLMEDAAPDSGMRMASELQLFDGHRFFVKELKLIHQQVDPKHIDCIGHGDITGSPAYCSQHRCVAHATRFCFYQTHELVLWLHEARTVPIKAWSFVRPYQPHGVSLWSSETDHTVTLSCDHSGIHLKTDADMNMMEIEATGIFFAVSINNKSTIVPLPTQLLVSNIDLKLTMQFNDGLTYRSKIEMPWHFRVMGVGKLPYFGVSQLRKIDDGFDLRIRCSFECHRYRSDLRPGARAGPLLVKDIYSHPNPQLDIVVLKLQYYIDFNYWNTAPVCLSDKRPEIGETLTVAGFGRHINKNNEARLEDSYVIGKTKVLGSCSYKKNKNYLYCAGGLNGGTASGDSGGPVMTSVNGKICQVGIAIAGAPPTKVDGGVFNLGLYFVIGSFCNFINDITDGRVECQHAEKI</sequence>
<dbReference type="InterPro" id="IPR043504">
    <property type="entry name" value="Peptidase_S1_PA_chymotrypsin"/>
</dbReference>
<dbReference type="Gene3D" id="3.30.420.10">
    <property type="entry name" value="Ribonuclease H-like superfamily/Ribonuclease H"/>
    <property type="match status" value="1"/>
</dbReference>
<dbReference type="GO" id="GO:0004252">
    <property type="term" value="F:serine-type endopeptidase activity"/>
    <property type="evidence" value="ECO:0007669"/>
    <property type="project" value="InterPro"/>
</dbReference>
<dbReference type="InterPro" id="IPR033116">
    <property type="entry name" value="TRYPSIN_SER"/>
</dbReference>
<dbReference type="GO" id="GO:0003676">
    <property type="term" value="F:nucleic acid binding"/>
    <property type="evidence" value="ECO:0007669"/>
    <property type="project" value="InterPro"/>
</dbReference>
<dbReference type="GO" id="GO:0006508">
    <property type="term" value="P:proteolysis"/>
    <property type="evidence" value="ECO:0007669"/>
    <property type="project" value="InterPro"/>
</dbReference>
<organism evidence="3 4">
    <name type="scientific">Panagrellus redivivus</name>
    <name type="common">Microworm</name>
    <dbReference type="NCBI Taxonomy" id="6233"/>
    <lineage>
        <taxon>Eukaryota</taxon>
        <taxon>Metazoa</taxon>
        <taxon>Ecdysozoa</taxon>
        <taxon>Nematoda</taxon>
        <taxon>Chromadorea</taxon>
        <taxon>Rhabditida</taxon>
        <taxon>Tylenchina</taxon>
        <taxon>Panagrolaimomorpha</taxon>
        <taxon>Panagrolaimoidea</taxon>
        <taxon>Panagrolaimidae</taxon>
        <taxon>Panagrellus</taxon>
    </lineage>
</organism>
<reference evidence="3" key="1">
    <citation type="journal article" date="2013" name="Genetics">
        <title>The draft genome and transcriptome of Panagrellus redivivus are shaped by the harsh demands of a free-living lifestyle.</title>
        <authorList>
            <person name="Srinivasan J."/>
            <person name="Dillman A.R."/>
            <person name="Macchietto M.G."/>
            <person name="Heikkinen L."/>
            <person name="Lakso M."/>
            <person name="Fracchia K.M."/>
            <person name="Antoshechkin I."/>
            <person name="Mortazavi A."/>
            <person name="Wong G."/>
            <person name="Sternberg P.W."/>
        </authorList>
    </citation>
    <scope>NUCLEOTIDE SEQUENCE [LARGE SCALE GENOMIC DNA]</scope>
    <source>
        <strain evidence="3">MT8872</strain>
    </source>
</reference>
<dbReference type="Proteomes" id="UP000492821">
    <property type="component" value="Unassembled WGS sequence"/>
</dbReference>
<dbReference type="PROSITE" id="PS50994">
    <property type="entry name" value="INTEGRASE"/>
    <property type="match status" value="1"/>
</dbReference>
<dbReference type="GO" id="GO:0015074">
    <property type="term" value="P:DNA integration"/>
    <property type="evidence" value="ECO:0007669"/>
    <property type="project" value="InterPro"/>
</dbReference>
<dbReference type="WBParaSite" id="Pan_g6614.t1">
    <property type="protein sequence ID" value="Pan_g6614.t1"/>
    <property type="gene ID" value="Pan_g6614"/>
</dbReference>
<dbReference type="InterPro" id="IPR040676">
    <property type="entry name" value="DUF5641"/>
</dbReference>
<dbReference type="Pfam" id="PF18701">
    <property type="entry name" value="DUF5641"/>
    <property type="match status" value="1"/>
</dbReference>
<accession>A0A7E4W435</accession>
<evidence type="ECO:0000259" key="2">
    <source>
        <dbReference type="PROSITE" id="PS50994"/>
    </source>
</evidence>
<dbReference type="InterPro" id="IPR009003">
    <property type="entry name" value="Peptidase_S1_PA"/>
</dbReference>
<evidence type="ECO:0000313" key="4">
    <source>
        <dbReference type="WBParaSite" id="Pan_g6614.t1"/>
    </source>
</evidence>
<dbReference type="Gene3D" id="2.40.10.10">
    <property type="entry name" value="Trypsin-like serine proteases"/>
    <property type="match status" value="1"/>
</dbReference>
<dbReference type="SUPFAM" id="SSF50494">
    <property type="entry name" value="Trypsin-like serine proteases"/>
    <property type="match status" value="1"/>
</dbReference>
<dbReference type="InterPro" id="IPR001584">
    <property type="entry name" value="Integrase_cat-core"/>
</dbReference>
<dbReference type="PROSITE" id="PS50240">
    <property type="entry name" value="TRYPSIN_DOM"/>
    <property type="match status" value="1"/>
</dbReference>
<name>A0A7E4W435_PANRE</name>
<dbReference type="PANTHER" id="PTHR47331">
    <property type="entry name" value="PHD-TYPE DOMAIN-CONTAINING PROTEIN"/>
    <property type="match status" value="1"/>
</dbReference>
<dbReference type="Pfam" id="PF00089">
    <property type="entry name" value="Trypsin"/>
    <property type="match status" value="1"/>
</dbReference>
<dbReference type="InterPro" id="IPR036397">
    <property type="entry name" value="RNaseH_sf"/>
</dbReference>
<dbReference type="SUPFAM" id="SSF53098">
    <property type="entry name" value="Ribonuclease H-like"/>
    <property type="match status" value="1"/>
</dbReference>
<dbReference type="InterPro" id="IPR001254">
    <property type="entry name" value="Trypsin_dom"/>
</dbReference>
<evidence type="ECO:0000259" key="1">
    <source>
        <dbReference type="PROSITE" id="PS50240"/>
    </source>
</evidence>
<keyword evidence="3" id="KW-1185">Reference proteome</keyword>
<protein>
    <submittedName>
        <fullName evidence="4">Integrase catalytic domain-containing protein</fullName>
    </submittedName>
</protein>
<feature type="domain" description="Integrase catalytic" evidence="2">
    <location>
        <begin position="1"/>
        <end position="136"/>
    </location>
</feature>